<gene>
    <name evidence="1" type="ORF">ACFY35_21695</name>
</gene>
<organism evidence="1 2">
    <name type="scientific">Paractinoplanes globisporus</name>
    <dbReference type="NCBI Taxonomy" id="113565"/>
    <lineage>
        <taxon>Bacteria</taxon>
        <taxon>Bacillati</taxon>
        <taxon>Actinomycetota</taxon>
        <taxon>Actinomycetes</taxon>
        <taxon>Micromonosporales</taxon>
        <taxon>Micromonosporaceae</taxon>
        <taxon>Paractinoplanes</taxon>
    </lineage>
</organism>
<reference evidence="1 2" key="1">
    <citation type="submission" date="2024-10" db="EMBL/GenBank/DDBJ databases">
        <title>The Natural Products Discovery Center: Release of the First 8490 Sequenced Strains for Exploring Actinobacteria Biosynthetic Diversity.</title>
        <authorList>
            <person name="Kalkreuter E."/>
            <person name="Kautsar S.A."/>
            <person name="Yang D."/>
            <person name="Bader C.D."/>
            <person name="Teijaro C.N."/>
            <person name="Fluegel L."/>
            <person name="Davis C.M."/>
            <person name="Simpson J.R."/>
            <person name="Lauterbach L."/>
            <person name="Steele A.D."/>
            <person name="Gui C."/>
            <person name="Meng S."/>
            <person name="Li G."/>
            <person name="Viehrig K."/>
            <person name="Ye F."/>
            <person name="Su P."/>
            <person name="Kiefer A.F."/>
            <person name="Nichols A."/>
            <person name="Cepeda A.J."/>
            <person name="Yan W."/>
            <person name="Fan B."/>
            <person name="Jiang Y."/>
            <person name="Adhikari A."/>
            <person name="Zheng C.-J."/>
            <person name="Schuster L."/>
            <person name="Cowan T.M."/>
            <person name="Smanski M.J."/>
            <person name="Chevrette M.G."/>
            <person name="De Carvalho L.P.S."/>
            <person name="Shen B."/>
        </authorList>
    </citation>
    <scope>NUCLEOTIDE SEQUENCE [LARGE SCALE GENOMIC DNA]</scope>
    <source>
        <strain evidence="1 2">NPDC000087</strain>
    </source>
</reference>
<comment type="caution">
    <text evidence="1">The sequence shown here is derived from an EMBL/GenBank/DDBJ whole genome shotgun (WGS) entry which is preliminary data.</text>
</comment>
<proteinExistence type="predicted"/>
<evidence type="ECO:0000313" key="2">
    <source>
        <dbReference type="Proteomes" id="UP001602245"/>
    </source>
</evidence>
<evidence type="ECO:0000313" key="1">
    <source>
        <dbReference type="EMBL" id="MFF5292062.1"/>
    </source>
</evidence>
<dbReference type="EMBL" id="JBIAZU010000004">
    <property type="protein sequence ID" value="MFF5292062.1"/>
    <property type="molecule type" value="Genomic_DNA"/>
</dbReference>
<sequence>MMKAAFAEVLAEETIALAAVADAVALGQWREHLVNQATTADSAYTKVLRLAGDPPDRAVFLARWRDLIAAALRRVVSAEAPRGAEIDLDQTAVSILAALYGGTILSRLAKDSSPLQVSVGLALAPLLPFTGSALMQAEKN</sequence>
<dbReference type="RefSeq" id="WP_020509945.1">
    <property type="nucleotide sequence ID" value="NZ_JBIAZU010000004.1"/>
</dbReference>
<protein>
    <recommendedName>
        <fullName evidence="3">TetR family transcriptional regulator</fullName>
    </recommendedName>
</protein>
<name>A0ABW6WFI8_9ACTN</name>
<dbReference type="Gene3D" id="1.10.357.10">
    <property type="entry name" value="Tetracycline Repressor, domain 2"/>
    <property type="match status" value="1"/>
</dbReference>
<evidence type="ECO:0008006" key="3">
    <source>
        <dbReference type="Google" id="ProtNLM"/>
    </source>
</evidence>
<accession>A0ABW6WFI8</accession>
<dbReference type="SUPFAM" id="SSF48498">
    <property type="entry name" value="Tetracyclin repressor-like, C-terminal domain"/>
    <property type="match status" value="1"/>
</dbReference>
<dbReference type="Proteomes" id="UP001602245">
    <property type="component" value="Unassembled WGS sequence"/>
</dbReference>
<dbReference type="InterPro" id="IPR036271">
    <property type="entry name" value="Tet_transcr_reg_TetR-rel_C_sf"/>
</dbReference>
<keyword evidence="2" id="KW-1185">Reference proteome</keyword>